<dbReference type="RefSeq" id="WP_232592436.1">
    <property type="nucleotide sequence ID" value="NZ_BSPD01000042.1"/>
</dbReference>
<accession>A0AA37WMC2</accession>
<dbReference type="Pfam" id="PF02797">
    <property type="entry name" value="Chal_sti_synt_C"/>
    <property type="match status" value="1"/>
</dbReference>
<keyword evidence="3" id="KW-0012">Acyltransferase</keyword>
<organism evidence="7 8">
    <name type="scientific">Marinibactrum halimedae</name>
    <dbReference type="NCBI Taxonomy" id="1444977"/>
    <lineage>
        <taxon>Bacteria</taxon>
        <taxon>Pseudomonadati</taxon>
        <taxon>Pseudomonadota</taxon>
        <taxon>Gammaproteobacteria</taxon>
        <taxon>Cellvibrionales</taxon>
        <taxon>Cellvibrionaceae</taxon>
        <taxon>Marinibactrum</taxon>
    </lineage>
</organism>
<name>A0AA37WMC2_9GAMM</name>
<keyword evidence="8" id="KW-1185">Reference proteome</keyword>
<comment type="caution">
    <text evidence="7">The sequence shown here is derived from an EMBL/GenBank/DDBJ whole genome shotgun (WGS) entry which is preliminary data.</text>
</comment>
<evidence type="ECO:0000256" key="2">
    <source>
        <dbReference type="ARBA" id="ARBA00022679"/>
    </source>
</evidence>
<dbReference type="PIRSF" id="PIRSF000451">
    <property type="entry name" value="PKS_III"/>
    <property type="match status" value="1"/>
</dbReference>
<dbReference type="InterPro" id="IPR001099">
    <property type="entry name" value="Chalcone/stilbene_synt_N"/>
</dbReference>
<dbReference type="CDD" id="cd00831">
    <property type="entry name" value="CHS_like"/>
    <property type="match status" value="1"/>
</dbReference>
<dbReference type="GO" id="GO:0016747">
    <property type="term" value="F:acyltransferase activity, transferring groups other than amino-acyl groups"/>
    <property type="evidence" value="ECO:0007669"/>
    <property type="project" value="InterPro"/>
</dbReference>
<dbReference type="InterPro" id="IPR016039">
    <property type="entry name" value="Thiolase-like"/>
</dbReference>
<dbReference type="EMBL" id="BSPD01000042">
    <property type="protein sequence ID" value="GLS26298.1"/>
    <property type="molecule type" value="Genomic_DNA"/>
</dbReference>
<dbReference type="Proteomes" id="UP001156870">
    <property type="component" value="Unassembled WGS sequence"/>
</dbReference>
<evidence type="ECO:0000259" key="5">
    <source>
        <dbReference type="Pfam" id="PF00195"/>
    </source>
</evidence>
<evidence type="ECO:0000259" key="6">
    <source>
        <dbReference type="Pfam" id="PF02797"/>
    </source>
</evidence>
<reference evidence="7 8" key="1">
    <citation type="journal article" date="2014" name="Int. J. Syst. Evol. Microbiol.">
        <title>Complete genome sequence of Corynebacterium casei LMG S-19264T (=DSM 44701T), isolated from a smear-ripened cheese.</title>
        <authorList>
            <consortium name="US DOE Joint Genome Institute (JGI-PGF)"/>
            <person name="Walter F."/>
            <person name="Albersmeier A."/>
            <person name="Kalinowski J."/>
            <person name="Ruckert C."/>
        </authorList>
    </citation>
    <scope>NUCLEOTIDE SEQUENCE [LARGE SCALE GENOMIC DNA]</scope>
    <source>
        <strain evidence="7 8">NBRC 110095</strain>
    </source>
</reference>
<dbReference type="Pfam" id="PF00195">
    <property type="entry name" value="Chal_sti_synt_N"/>
    <property type="match status" value="1"/>
</dbReference>
<dbReference type="AlphaFoldDB" id="A0AA37WMC2"/>
<sequence>MATVCRPSVVLPQHTISQEQMISELDKLHPFHPKRDLAFKMIRNTQVDNRHLIMPIEELTIHTGLTHRSRIYEREGRRLSTEAAQQAIENAGLTNNDIDMVVVTSCTGFMMPSLTAHLINSLKLKSDTVQLPIAQLGCVAGASAINRAFNFCQANPKANVLIVALEFSSLCFQPDNVELHSFISGALFGDAVTSAVVRGDDLAKGLRLQNQTTYFMQDSEEYISYDVKDSGFHFTLDKAVMNSIQYVAPIMEMLNRREFNAPVADNDFVIFHTGGRKILDELVKHLELAPEKVNLSRESLSQLGNVASAVVFDVLQRQFDAPPTDGSKGMYAAFGPGFTAEIGVGVWQ</sequence>
<dbReference type="InterPro" id="IPR011141">
    <property type="entry name" value="Polyketide_synthase_type-III"/>
</dbReference>
<evidence type="ECO:0000256" key="1">
    <source>
        <dbReference type="ARBA" id="ARBA00005531"/>
    </source>
</evidence>
<dbReference type="PANTHER" id="PTHR11877">
    <property type="entry name" value="HYDROXYMETHYLGLUTARYL-COA SYNTHASE"/>
    <property type="match status" value="1"/>
</dbReference>
<evidence type="ECO:0000256" key="3">
    <source>
        <dbReference type="ARBA" id="ARBA00023315"/>
    </source>
</evidence>
<dbReference type="GO" id="GO:0030639">
    <property type="term" value="P:polyketide biosynthetic process"/>
    <property type="evidence" value="ECO:0007669"/>
    <property type="project" value="TreeGrafter"/>
</dbReference>
<protein>
    <submittedName>
        <fullName evidence="7">1,3,6,8-tetrahydroxynaphthalene synthase</fullName>
    </submittedName>
</protein>
<gene>
    <name evidence="7" type="ORF">GCM10007877_20130</name>
</gene>
<feature type="active site" description="Acyl-thioester intermediate" evidence="4">
    <location>
        <position position="138"/>
    </location>
</feature>
<keyword evidence="2" id="KW-0808">Transferase</keyword>
<feature type="domain" description="Chalcone/stilbene synthase C-terminal" evidence="6">
    <location>
        <begin position="209"/>
        <end position="341"/>
    </location>
</feature>
<evidence type="ECO:0000313" key="8">
    <source>
        <dbReference type="Proteomes" id="UP001156870"/>
    </source>
</evidence>
<proteinExistence type="inferred from homology"/>
<comment type="similarity">
    <text evidence="1">Belongs to the thiolase-like superfamily. Chalcone/stilbene synthases family.</text>
</comment>
<evidence type="ECO:0000256" key="4">
    <source>
        <dbReference type="PIRSR" id="PIRSR000451-1"/>
    </source>
</evidence>
<evidence type="ECO:0000313" key="7">
    <source>
        <dbReference type="EMBL" id="GLS26298.1"/>
    </source>
</evidence>
<dbReference type="SUPFAM" id="SSF53901">
    <property type="entry name" value="Thiolase-like"/>
    <property type="match status" value="2"/>
</dbReference>
<dbReference type="PANTHER" id="PTHR11877:SF99">
    <property type="entry name" value="1,3,6,8-TETRAHYDROXYNAPHTHALENE SYNTHASE"/>
    <property type="match status" value="1"/>
</dbReference>
<dbReference type="InterPro" id="IPR012328">
    <property type="entry name" value="Chalcone/stilbene_synt_C"/>
</dbReference>
<feature type="domain" description="Chalcone/stilbene synthase N-terminal" evidence="5">
    <location>
        <begin position="61"/>
        <end position="199"/>
    </location>
</feature>
<dbReference type="Gene3D" id="3.40.47.10">
    <property type="match status" value="2"/>
</dbReference>